<dbReference type="SUPFAM" id="SSF47336">
    <property type="entry name" value="ACP-like"/>
    <property type="match status" value="3"/>
</dbReference>
<reference evidence="5 6" key="1">
    <citation type="submission" date="2020-03" db="EMBL/GenBank/DDBJ databases">
        <title>Whole genome shotgun sequence of Phytohabitans houttuyneae NBRC 108639.</title>
        <authorList>
            <person name="Komaki H."/>
            <person name="Tamura T."/>
        </authorList>
    </citation>
    <scope>NUCLEOTIDE SEQUENCE [LARGE SCALE GENOMIC DNA]</scope>
    <source>
        <strain evidence="5 6">NBRC 108639</strain>
    </source>
</reference>
<keyword evidence="3" id="KW-0597">Phosphoprotein</keyword>
<dbReference type="InterPro" id="IPR020806">
    <property type="entry name" value="PKS_PP-bd"/>
</dbReference>
<dbReference type="GO" id="GO:0003824">
    <property type="term" value="F:catalytic activity"/>
    <property type="evidence" value="ECO:0007669"/>
    <property type="project" value="InterPro"/>
</dbReference>
<dbReference type="Gene3D" id="3.40.50.980">
    <property type="match status" value="4"/>
</dbReference>
<dbReference type="InterPro" id="IPR020845">
    <property type="entry name" value="AMP-binding_CS"/>
</dbReference>
<dbReference type="FunFam" id="3.40.50.980:FF:000001">
    <property type="entry name" value="Non-ribosomal peptide synthetase"/>
    <property type="match status" value="2"/>
</dbReference>
<dbReference type="NCBIfam" id="NF003417">
    <property type="entry name" value="PRK04813.1"/>
    <property type="match status" value="3"/>
</dbReference>
<dbReference type="InterPro" id="IPR000873">
    <property type="entry name" value="AMP-dep_synth/lig_dom"/>
</dbReference>
<dbReference type="GO" id="GO:0072330">
    <property type="term" value="P:monocarboxylic acid biosynthetic process"/>
    <property type="evidence" value="ECO:0007669"/>
    <property type="project" value="UniProtKB-ARBA"/>
</dbReference>
<name>A0A6V8JYM3_9ACTN</name>
<dbReference type="InterPro" id="IPR042099">
    <property type="entry name" value="ANL_N_sf"/>
</dbReference>
<sequence length="3091" mass="328592">MHAALDSVGGVGRLVLDAAETSATLAGQSAADVTDADRLGVLSGSSPAYVIYTSGSTGTPKGVLVEHRGVVNMFAHHRGEYVAAAGMRLRAALSASFSFDTSLEGILLLGDGHELHVLDDEVRLDPREFVEYVVDRRIDFLDVTPSYAQQLVPAGLLTDPRHRPRVVALGGEAVEEPLWRDLAAAESIGFNLYGPTECTVDALSVRVEGPTALVGRPLRNTRAFVLDDGLAPVPVGVPGELYVAGVGLARGYVGRAALTGQRFVACPFGSGERMYRTGDLVKWTVDGQLVFLGRADEQVKIRGFRIEPGEVEAVLLTHADVAQAAVIVREDTPGDKRLVAYVVPAGGEVATGELLALTGQRLPQYMVPSAIVTLAELPLTANGKLDRKALPLPEYATGAGRAPATVQEELLCDAFAQVLGLDTVGVDDSFFGLGGHSLLAVRLISRIRAVLGMELPLRMLFEAPTVAALAARLVGAGSDRVRPVLRAAARPERVPLSFSQRRLWFLGQLEGPSATYNLSMVARLGSGVDAAALDAALRDVIARHEPLRTVFPSVDGEPYQHILDPAQLDWRLEVVKVAADGLPAAIGQVTRHAFDLSVEVPVRAWLFDGGSGEHVLVLVVHHIAGDGWSGRPLTRDLSAAYAARVGGKAPVWEPLPVQYADFAMWQRELLGEEGDPESLLAEQVGYWREALAGIPEELPLPHDRPRPQVASYRGYSVPLQVPADVHQRLGELARAEGVTPFMVLQAALAVTLSRLGAGDDVPIGSAIAGRTDEALDDLVGFFVNTLVIRTDLSGDPEFRQVLARVRETTLGALAHQEVPFERLVEELAPSRSLARHPLFQVLLTLHNTAEAVLDLTGVAAEPMSTVRPAARFDMDVMVGEVFDGEGRPAGLRGSVTVAADLFDESAAQRFAGWFARVLDVVTASAAVKVHTVDVIDPAERDRLVHGWNDTAIRVPDVTVTDLFERQAALAPDAAAVVADGSEVTYRQLDAAANRLAWYLRREGVGAESVVGLCLPRGIEMITAILGVWKAGAAYLPVDGALPADRIGFMLADSGARLVLAADPAGLPTGVPVVRLDDAVRGEGPETPVGVRSEPGNLAYVIYTSGSTGTPKGVAVTHGSLANYVSSVSDRLEWTGQDSRYALLQAQVTDLGNTVVFVCLATGGQLHILDEQAVVDPNAVAGYLAEQRIDYVKAVPSHLAALSAGSSMTAVLPRRSLVLGGEAAPTGWLRELVAAADSDGRAVFNHYGPTETTVGIATTRLTTGVLDGTAAPIGSPIGNTRLFVLDSGLAPVPVGVAGELYAAGAGVARGYVGRSALTGSRFVACPFGTGERMYRTGDRAKWTPDGQLVFLGRADEQVKIRGFRIEPGEIEAVLLGHSEVTQAAVIVREDVAGDRRLVAYVVGSAGEQELKAFVGQRLPEYMVPSAIVTLPALPLTASGKLDRRALPAPEQATAKRAPSNEREAALCEIFAQVLGVDEVGVDDNFFDLGGHSLLAIRLLSRIRAKLGAEVKIRMLFQAPTPAGLAERLAEPRVVERARPALRAGKRPERVPLSFAQRRLWFLAQLEGPSPTYNIPAAARLTGALDATALEAALRDVIARHEPLRTVFPSADGEPYQHILDPDALDWQLQVSRVAAEDVPGELERAARYAFDLTAEAPIRAWLFQCGPDEHVLALVLHHIASDGWSRAPLMRDVSAAYAARLQGQAPVWGPLPVQYADYALWQRELLGDDSDPESLLSKQVAYWRQALAGVPEELALPHDRPRPPVVGHRGYQVRFDVPAQAHQQLVDLARAEGATPFMVLQAALAVTLSRLGGGTDIPIGFPIAGRTDEGMNDLIGFFVNTLVIRTDLSGDPEFQQVLARVREASLGAMANQDVPFERLVEDLAPIRSLARHPLFQVTLTVRNTDRGAADFPGVQAHPATVDGHTTTARFDLEVAAGETFDEDGRPAGLQGSLTAAADLFDLATAERVARWFARVLGVLVANPGVRLHAVDVLDAQERDRTLRGWNDTATAVPDGSIVGLFGRHVAATPDAVAVVAGGAELTYAELDARAGKLAWHLRERGIGAESLVAICLPRGAEMITAIMAVWKAGAAYLPVDVALPAERVEFMLADSGAQVVIASHAAGEPAGTGQLPVFWLDEPRAEPAQAAPVVATHPAGLAYVIYTSGSTGTPKGVAVTHGGLANLVAVFAPVAGLAPGVGMLQFSSFSFDASVLEMGLALSSGASLVMAGEEQRAQPGLLRELTGVRVAFALPSLLKVLQPEDLAGVETLMVGAEPVDESIARTWSVGRRLMNIYGPTEATVMVAGGVVDGQRQGLVPFGGPIGNCRVYVLDDGLAPVPVGVAGELYIAGTGVGRGYVGRAALTGQRFVACPFGTGERMYRTGDSVKWTDDGQLIYLGRVDQQVKIRGFRIEPGEIESVLEAHASVEQAAVVVREDNPGDLRLVAYVVAAAGATGVTDSALKAFVGQRLPEYMVPAAVMVLPELPATVSGKLDRKALPAPEYTSGAGRGPSTVQEEILCAAFAQVLGVDTVGVDDSFFVLGGHSLLAVRLISRIRAVLGVELPLRVLFEAPTVAGLASRLAAMQGDRVRPVLRAGERPERVPLSFAQQRLWFLAQLEGPSPTYNIPTVVRLGEGLDVAALDAALRDVISRHESLRTVFAVADGEPYQRVLDPAEVDWRLEAVQVGAGELDEAVAASVRHPFDLSVEVPVRAWLFDGGSGGHVLVLVVHHIAGDGWSGRPLTRDLSAAYAARVGGAEPAWEPLPVQYADFALWQRQLLGDESDPESLLAEQVAYWRQALAGAPEELALPHDRSRPAVASHRGHRVPVEVPAEVHERLVALARAEGVTPFMVLQAALAVLLSRVGAGDDVPIGSAIAGRTDEALDDLVGFFVNTLVIRTDLSGDPEFRQVLARVRETTLSGLAHQDVPFERLVEELAPSRSLARHPLFQVMLTLQNLERASLELPGVVGARRVAPGDSATAAARFDLDFSLGEAFGDNGRPAGLRGVLTVAADLFDVSSAQRFAGWFARVLDVVTASAATRLSAVDVLDAPERERVVSVWNDTAMPLPVLATTRELIVERAVSRPDAVAVVCGGSR</sequence>
<evidence type="ECO:0000313" key="5">
    <source>
        <dbReference type="EMBL" id="GFJ77863.1"/>
    </source>
</evidence>
<keyword evidence="2" id="KW-0596">Phosphopantetheine</keyword>
<dbReference type="InterPro" id="IPR009081">
    <property type="entry name" value="PP-bd_ACP"/>
</dbReference>
<proteinExistence type="predicted"/>
<dbReference type="Pfam" id="PF00668">
    <property type="entry name" value="Condensation"/>
    <property type="match status" value="3"/>
</dbReference>
<feature type="domain" description="Carrier" evidence="4">
    <location>
        <begin position="2506"/>
        <end position="2581"/>
    </location>
</feature>
<feature type="domain" description="Carrier" evidence="4">
    <location>
        <begin position="1456"/>
        <end position="1531"/>
    </location>
</feature>
<dbReference type="Gene3D" id="3.40.50.12780">
    <property type="entry name" value="N-terminal domain of ligase-like"/>
    <property type="match status" value="1"/>
</dbReference>
<dbReference type="PROSITE" id="PS00012">
    <property type="entry name" value="PHOSPHOPANTETHEINE"/>
    <property type="match status" value="2"/>
</dbReference>
<dbReference type="GO" id="GO:0044550">
    <property type="term" value="P:secondary metabolite biosynthetic process"/>
    <property type="evidence" value="ECO:0007669"/>
    <property type="project" value="UniProtKB-ARBA"/>
</dbReference>
<dbReference type="FunFam" id="3.40.50.12780:FF:000012">
    <property type="entry name" value="Non-ribosomal peptide synthetase"/>
    <property type="match status" value="1"/>
</dbReference>
<evidence type="ECO:0000313" key="6">
    <source>
        <dbReference type="Proteomes" id="UP000482800"/>
    </source>
</evidence>
<dbReference type="GO" id="GO:0043041">
    <property type="term" value="P:amino acid activation for nonribosomal peptide biosynthetic process"/>
    <property type="evidence" value="ECO:0007669"/>
    <property type="project" value="TreeGrafter"/>
</dbReference>
<dbReference type="InterPro" id="IPR045851">
    <property type="entry name" value="AMP-bd_C_sf"/>
</dbReference>
<dbReference type="PANTHER" id="PTHR45527">
    <property type="entry name" value="NONRIBOSOMAL PEPTIDE SYNTHETASE"/>
    <property type="match status" value="1"/>
</dbReference>
<dbReference type="NCBIfam" id="TIGR01733">
    <property type="entry name" value="AA-adenyl-dom"/>
    <property type="match status" value="2"/>
</dbReference>
<dbReference type="CDD" id="cd19540">
    <property type="entry name" value="LCL_NRPS-like"/>
    <property type="match status" value="3"/>
</dbReference>
<dbReference type="FunFam" id="3.30.300.30:FF:000010">
    <property type="entry name" value="Enterobactin synthetase component F"/>
    <property type="match status" value="3"/>
</dbReference>
<dbReference type="InterPro" id="IPR001242">
    <property type="entry name" value="Condensation_dom"/>
</dbReference>
<dbReference type="FunFam" id="2.30.38.10:FF:000001">
    <property type="entry name" value="Non-ribosomal peptide synthetase PvdI"/>
    <property type="match status" value="3"/>
</dbReference>
<feature type="domain" description="Carrier" evidence="4">
    <location>
        <begin position="402"/>
        <end position="477"/>
    </location>
</feature>
<dbReference type="Gene3D" id="1.10.1200.10">
    <property type="entry name" value="ACP-like"/>
    <property type="match status" value="3"/>
</dbReference>
<dbReference type="Pfam" id="PF00550">
    <property type="entry name" value="PP-binding"/>
    <property type="match status" value="3"/>
</dbReference>
<dbReference type="Pfam" id="PF00501">
    <property type="entry name" value="AMP-binding"/>
    <property type="match status" value="3"/>
</dbReference>
<dbReference type="PANTHER" id="PTHR45527:SF1">
    <property type="entry name" value="FATTY ACID SYNTHASE"/>
    <property type="match status" value="1"/>
</dbReference>
<keyword evidence="6" id="KW-1185">Reference proteome</keyword>
<dbReference type="Gene3D" id="3.30.559.10">
    <property type="entry name" value="Chloramphenicol acetyltransferase-like domain"/>
    <property type="match status" value="3"/>
</dbReference>
<dbReference type="InterPro" id="IPR010071">
    <property type="entry name" value="AA_adenyl_dom"/>
</dbReference>
<dbReference type="PROSITE" id="PS50075">
    <property type="entry name" value="CARRIER"/>
    <property type="match status" value="3"/>
</dbReference>
<dbReference type="Gene3D" id="3.30.300.30">
    <property type="match status" value="3"/>
</dbReference>
<dbReference type="SMART" id="SM00823">
    <property type="entry name" value="PKS_PP"/>
    <property type="match status" value="3"/>
</dbReference>
<dbReference type="InterPro" id="IPR023213">
    <property type="entry name" value="CAT-like_dom_sf"/>
</dbReference>
<comment type="cofactor">
    <cofactor evidence="1">
        <name>pantetheine 4'-phosphate</name>
        <dbReference type="ChEBI" id="CHEBI:47942"/>
    </cofactor>
</comment>
<dbReference type="FunFam" id="1.10.1200.10:FF:000016">
    <property type="entry name" value="Non-ribosomal peptide synthase"/>
    <property type="match status" value="3"/>
</dbReference>
<dbReference type="Gene3D" id="2.30.38.10">
    <property type="entry name" value="Luciferase, Domain 3"/>
    <property type="match status" value="2"/>
</dbReference>
<dbReference type="Proteomes" id="UP000482800">
    <property type="component" value="Unassembled WGS sequence"/>
</dbReference>
<dbReference type="FunFam" id="3.30.559.10:FF:000012">
    <property type="entry name" value="Non-ribosomal peptide synthetase"/>
    <property type="match status" value="2"/>
</dbReference>
<evidence type="ECO:0000259" key="4">
    <source>
        <dbReference type="PROSITE" id="PS50075"/>
    </source>
</evidence>
<dbReference type="InterPro" id="IPR006162">
    <property type="entry name" value="Ppantetheine_attach_site"/>
</dbReference>
<dbReference type="SUPFAM" id="SSF56801">
    <property type="entry name" value="Acetyl-CoA synthetase-like"/>
    <property type="match status" value="3"/>
</dbReference>
<dbReference type="InterPro" id="IPR025110">
    <property type="entry name" value="AMP-bd_C"/>
</dbReference>
<dbReference type="Gene3D" id="3.30.559.30">
    <property type="entry name" value="Nonribosomal peptide synthetase, condensation domain"/>
    <property type="match status" value="3"/>
</dbReference>
<comment type="caution">
    <text evidence="5">The sequence shown here is derived from an EMBL/GenBank/DDBJ whole genome shotgun (WGS) entry which is preliminary data.</text>
</comment>
<evidence type="ECO:0000256" key="3">
    <source>
        <dbReference type="ARBA" id="ARBA00022553"/>
    </source>
</evidence>
<dbReference type="PROSITE" id="PS00455">
    <property type="entry name" value="AMP_BINDING"/>
    <property type="match status" value="3"/>
</dbReference>
<dbReference type="SUPFAM" id="SSF52777">
    <property type="entry name" value="CoA-dependent acyltransferases"/>
    <property type="match status" value="6"/>
</dbReference>
<organism evidence="5 6">
    <name type="scientific">Phytohabitans houttuyneae</name>
    <dbReference type="NCBI Taxonomy" id="1076126"/>
    <lineage>
        <taxon>Bacteria</taxon>
        <taxon>Bacillati</taxon>
        <taxon>Actinomycetota</taxon>
        <taxon>Actinomycetes</taxon>
        <taxon>Micromonosporales</taxon>
        <taxon>Micromonosporaceae</taxon>
    </lineage>
</organism>
<evidence type="ECO:0000256" key="2">
    <source>
        <dbReference type="ARBA" id="ARBA00022450"/>
    </source>
</evidence>
<accession>A0A6V8JYM3</accession>
<gene>
    <name evidence="5" type="ORF">Phou_020430</name>
</gene>
<evidence type="ECO:0000256" key="1">
    <source>
        <dbReference type="ARBA" id="ARBA00001957"/>
    </source>
</evidence>
<dbReference type="Pfam" id="PF13193">
    <property type="entry name" value="AMP-binding_C"/>
    <property type="match status" value="3"/>
</dbReference>
<dbReference type="GO" id="GO:0008610">
    <property type="term" value="P:lipid biosynthetic process"/>
    <property type="evidence" value="ECO:0007669"/>
    <property type="project" value="UniProtKB-ARBA"/>
</dbReference>
<dbReference type="EMBL" id="BLPF01000001">
    <property type="protein sequence ID" value="GFJ77863.1"/>
    <property type="molecule type" value="Genomic_DNA"/>
</dbReference>
<dbReference type="CDD" id="cd05930">
    <property type="entry name" value="A_NRPS"/>
    <property type="match status" value="3"/>
</dbReference>
<dbReference type="GO" id="GO:0031177">
    <property type="term" value="F:phosphopantetheine binding"/>
    <property type="evidence" value="ECO:0007669"/>
    <property type="project" value="InterPro"/>
</dbReference>
<dbReference type="GO" id="GO:0005829">
    <property type="term" value="C:cytosol"/>
    <property type="evidence" value="ECO:0007669"/>
    <property type="project" value="TreeGrafter"/>
</dbReference>
<protein>
    <submittedName>
        <fullName evidence="5">Non-ribosomal peptide synthetase</fullName>
    </submittedName>
</protein>
<dbReference type="InterPro" id="IPR036736">
    <property type="entry name" value="ACP-like_sf"/>
</dbReference>
<reference evidence="5 6" key="2">
    <citation type="submission" date="2020-03" db="EMBL/GenBank/DDBJ databases">
        <authorList>
            <person name="Ichikawa N."/>
            <person name="Kimura A."/>
            <person name="Kitahashi Y."/>
            <person name="Uohara A."/>
        </authorList>
    </citation>
    <scope>NUCLEOTIDE SEQUENCE [LARGE SCALE GENOMIC DNA]</scope>
    <source>
        <strain evidence="5 6">NBRC 108639</strain>
    </source>
</reference>